<feature type="compositionally biased region" description="Acidic residues" evidence="3">
    <location>
        <begin position="61"/>
        <end position="80"/>
    </location>
</feature>
<keyword evidence="4" id="KW-0812">Transmembrane</keyword>
<keyword evidence="2 4" id="KW-0472">Membrane</keyword>
<feature type="transmembrane region" description="Helical" evidence="4">
    <location>
        <begin position="159"/>
        <end position="185"/>
    </location>
</feature>
<feature type="compositionally biased region" description="Low complexity" evidence="3">
    <location>
        <begin position="15"/>
        <end position="27"/>
    </location>
</feature>
<dbReference type="GO" id="GO:0016020">
    <property type="term" value="C:membrane"/>
    <property type="evidence" value="ECO:0007669"/>
    <property type="project" value="UniProtKB-SubCell"/>
</dbReference>
<feature type="compositionally biased region" description="Basic and acidic residues" evidence="3">
    <location>
        <begin position="1"/>
        <end position="10"/>
    </location>
</feature>
<feature type="region of interest" description="Disordered" evidence="3">
    <location>
        <begin position="318"/>
        <end position="354"/>
    </location>
</feature>
<keyword evidence="4" id="KW-1133">Transmembrane helix</keyword>
<evidence type="ECO:0008006" key="7">
    <source>
        <dbReference type="Google" id="ProtNLM"/>
    </source>
</evidence>
<protein>
    <recommendedName>
        <fullName evidence="7">Mce-associated membrane protein</fullName>
    </recommendedName>
</protein>
<feature type="region of interest" description="Disordered" evidence="3">
    <location>
        <begin position="1"/>
        <end position="47"/>
    </location>
</feature>
<dbReference type="Proteomes" id="UP000183413">
    <property type="component" value="Unassembled WGS sequence"/>
</dbReference>
<comment type="subcellular location">
    <subcellularLocation>
        <location evidence="1">Membrane</location>
    </subcellularLocation>
</comment>
<dbReference type="PANTHER" id="PTHR37042:SF4">
    <property type="entry name" value="OUTER MEMBRANE PROTEIN RV1973"/>
    <property type="match status" value="1"/>
</dbReference>
<dbReference type="AlphaFoldDB" id="A0A1I5QHB0"/>
<evidence type="ECO:0000313" key="6">
    <source>
        <dbReference type="Proteomes" id="UP000183413"/>
    </source>
</evidence>
<proteinExistence type="predicted"/>
<evidence type="ECO:0000256" key="4">
    <source>
        <dbReference type="SAM" id="Phobius"/>
    </source>
</evidence>
<organism evidence="5 6">
    <name type="scientific">Actinomadura madurae</name>
    <dbReference type="NCBI Taxonomy" id="1993"/>
    <lineage>
        <taxon>Bacteria</taxon>
        <taxon>Bacillati</taxon>
        <taxon>Actinomycetota</taxon>
        <taxon>Actinomycetes</taxon>
        <taxon>Streptosporangiales</taxon>
        <taxon>Thermomonosporaceae</taxon>
        <taxon>Actinomadura</taxon>
    </lineage>
</organism>
<dbReference type="PANTHER" id="PTHR37042">
    <property type="entry name" value="OUTER MEMBRANE PROTEIN RV1973"/>
    <property type="match status" value="1"/>
</dbReference>
<gene>
    <name evidence="5" type="ORF">SAMN04489713_114135</name>
</gene>
<keyword evidence="6" id="KW-1185">Reference proteome</keyword>
<evidence type="ECO:0000313" key="5">
    <source>
        <dbReference type="EMBL" id="SFP45613.1"/>
    </source>
</evidence>
<evidence type="ECO:0000256" key="1">
    <source>
        <dbReference type="ARBA" id="ARBA00004370"/>
    </source>
</evidence>
<feature type="region of interest" description="Disordered" evidence="3">
    <location>
        <begin position="61"/>
        <end position="150"/>
    </location>
</feature>
<dbReference type="STRING" id="1993.SAMN04489713_114135"/>
<sequence>MTAKTGKHDVDEVEAVPAGEETAAGEAAAEETEAVERPAKPAAKRRRRVRVIEVIDDEDLDEVLEALDAEDEADGEAEDEPPARPAKAARPAVKTTKATTTKATTTKATTTKAAATEATTAAKPRPSRLEPPEEEAEEEAPKKAPARASAVREDERPGILGLGVPQAVVVVVLVALLASLAIWQWRSASSASGKQEERDAVAKVASAYGDVALNYNAQNYQTQMDKAQKLMGGDLLESFKSTTLPSLGETFKNNPELSLTSKTNQVFVGTVDGKFASAVVMVDIDVRMKDGATAAPATLLRLALAKIDGSWKVTKQYASGTNDQNQNQQGQLPAVPGGGASESPKAETSEKPKN</sequence>
<accession>A0A1I5QHB0</accession>
<feature type="compositionally biased region" description="Low complexity" evidence="3">
    <location>
        <begin position="85"/>
        <end position="124"/>
    </location>
</feature>
<evidence type="ECO:0000256" key="3">
    <source>
        <dbReference type="SAM" id="MobiDB-lite"/>
    </source>
</evidence>
<feature type="compositionally biased region" description="Low complexity" evidence="3">
    <location>
        <begin position="322"/>
        <end position="331"/>
    </location>
</feature>
<name>A0A1I5QHB0_9ACTN</name>
<dbReference type="EMBL" id="FOVH01000014">
    <property type="protein sequence ID" value="SFP45613.1"/>
    <property type="molecule type" value="Genomic_DNA"/>
</dbReference>
<reference evidence="5 6" key="1">
    <citation type="submission" date="2016-10" db="EMBL/GenBank/DDBJ databases">
        <authorList>
            <person name="de Groot N.N."/>
        </authorList>
    </citation>
    <scope>NUCLEOTIDE SEQUENCE [LARGE SCALE GENOMIC DNA]</scope>
    <source>
        <strain evidence="5 6">DSM 43067</strain>
    </source>
</reference>
<evidence type="ECO:0000256" key="2">
    <source>
        <dbReference type="ARBA" id="ARBA00023136"/>
    </source>
</evidence>
<feature type="compositionally biased region" description="Basic and acidic residues" evidence="3">
    <location>
        <begin position="344"/>
        <end position="354"/>
    </location>
</feature>
<dbReference type="RefSeq" id="WP_075023388.1">
    <property type="nucleotide sequence ID" value="NZ_FOVH01000014.1"/>
</dbReference>
<dbReference type="InParanoid" id="A0A1I5QHB0"/>